<feature type="compositionally biased region" description="Basic and acidic residues" evidence="1">
    <location>
        <begin position="68"/>
        <end position="83"/>
    </location>
</feature>
<dbReference type="Proteomes" id="UP000305451">
    <property type="component" value="Unassembled WGS sequence"/>
</dbReference>
<feature type="domain" description="Smr" evidence="2">
    <location>
        <begin position="93"/>
        <end position="192"/>
    </location>
</feature>
<dbReference type="Gene3D" id="3.30.1370.110">
    <property type="match status" value="1"/>
</dbReference>
<evidence type="ECO:0000313" key="4">
    <source>
        <dbReference type="Proteomes" id="UP000305451"/>
    </source>
</evidence>
<dbReference type="Pfam" id="PF01713">
    <property type="entry name" value="Smr"/>
    <property type="match status" value="1"/>
</dbReference>
<organism evidence="3 4">
    <name type="scientific">Marinicauda pacifica</name>
    <dbReference type="NCBI Taxonomy" id="1133559"/>
    <lineage>
        <taxon>Bacteria</taxon>
        <taxon>Pseudomonadati</taxon>
        <taxon>Pseudomonadota</taxon>
        <taxon>Alphaproteobacteria</taxon>
        <taxon>Maricaulales</taxon>
        <taxon>Maricaulaceae</taxon>
        <taxon>Marinicauda</taxon>
    </lineage>
</organism>
<proteinExistence type="predicted"/>
<name>A0A4S2HA77_9PROT</name>
<evidence type="ECO:0000313" key="3">
    <source>
        <dbReference type="EMBL" id="TGY92498.1"/>
    </source>
</evidence>
<accession>A0A4S2HA77</accession>
<protein>
    <submittedName>
        <fullName evidence="3">DNA mismatch repair protein MutS</fullName>
    </submittedName>
</protein>
<feature type="region of interest" description="Disordered" evidence="1">
    <location>
        <begin position="1"/>
        <end position="83"/>
    </location>
</feature>
<dbReference type="PANTHER" id="PTHR35562">
    <property type="entry name" value="DNA ENDONUCLEASE SMRA-RELATED"/>
    <property type="match status" value="1"/>
</dbReference>
<dbReference type="RefSeq" id="WP_135945633.1">
    <property type="nucleotide sequence ID" value="NZ_BMEI01000003.1"/>
</dbReference>
<dbReference type="AlphaFoldDB" id="A0A4S2HA77"/>
<dbReference type="InterPro" id="IPR002625">
    <property type="entry name" value="Smr_dom"/>
</dbReference>
<gene>
    <name evidence="3" type="ORF">E5162_12745</name>
</gene>
<sequence>MSRRDRGRGLNPDDESVWRSVTRTVRPLEGRTAPPEINSVQGPAERPAPTGVSRQAFAQFIDQGPPHEAPRRPAERGNEKRVRRGRIEVEARIDLHGMTEASARRSLLSFLRRSRDEGCRTVLVITGKGAGQRALDARRFQAWTPDERKLPGVLRRSFTGWLGESAFASIVSGYASAAPRHGGSGAFYVMLRRP</sequence>
<reference evidence="3 4" key="1">
    <citation type="journal article" date="2013" name="Int. J. Syst. Evol. Microbiol.">
        <title>Marinicauda pacifica gen. nov., sp. nov., a prosthecate alphaproteobacterium of the family Hyphomonadaceae isolated from deep seawater.</title>
        <authorList>
            <person name="Zhang X.Y."/>
            <person name="Li G.W."/>
            <person name="Wang C.S."/>
            <person name="Zhang Y.J."/>
            <person name="Xu X.W."/>
            <person name="Li H."/>
            <person name="Liu A."/>
            <person name="Liu C."/>
            <person name="Xie B.B."/>
            <person name="Qin Q.L."/>
            <person name="Xu Z."/>
            <person name="Chen X.L."/>
            <person name="Zhou B.C."/>
            <person name="Zhang Y.Z."/>
        </authorList>
    </citation>
    <scope>NUCLEOTIDE SEQUENCE [LARGE SCALE GENOMIC DNA]</scope>
    <source>
        <strain evidence="3 4">P-1 km-3</strain>
    </source>
</reference>
<keyword evidence="4" id="KW-1185">Reference proteome</keyword>
<comment type="caution">
    <text evidence="3">The sequence shown here is derived from an EMBL/GenBank/DDBJ whole genome shotgun (WGS) entry which is preliminary data.</text>
</comment>
<dbReference type="PANTHER" id="PTHR35562:SF2">
    <property type="entry name" value="DNA ENDONUCLEASE SMRA-RELATED"/>
    <property type="match status" value="1"/>
</dbReference>
<evidence type="ECO:0000256" key="1">
    <source>
        <dbReference type="SAM" id="MobiDB-lite"/>
    </source>
</evidence>
<dbReference type="PROSITE" id="PS50828">
    <property type="entry name" value="SMR"/>
    <property type="match status" value="1"/>
</dbReference>
<dbReference type="SUPFAM" id="SSF160443">
    <property type="entry name" value="SMR domain-like"/>
    <property type="match status" value="1"/>
</dbReference>
<dbReference type="OrthoDB" id="7165597at2"/>
<dbReference type="InterPro" id="IPR036063">
    <property type="entry name" value="Smr_dom_sf"/>
</dbReference>
<evidence type="ECO:0000259" key="2">
    <source>
        <dbReference type="PROSITE" id="PS50828"/>
    </source>
</evidence>
<dbReference type="EMBL" id="SRXV01000003">
    <property type="protein sequence ID" value="TGY92498.1"/>
    <property type="molecule type" value="Genomic_DNA"/>
</dbReference>